<evidence type="ECO:0000313" key="2">
    <source>
        <dbReference type="EMBL" id="ATQ43785.1"/>
    </source>
</evidence>
<keyword evidence="1" id="KW-0472">Membrane</keyword>
<dbReference type="RefSeq" id="WP_099623033.1">
    <property type="nucleotide sequence ID" value="NZ_CP024201.1"/>
</dbReference>
<dbReference type="KEGG" id="cmb:CSW64_15975"/>
<keyword evidence="1" id="KW-0812">Transmembrane</keyword>
<keyword evidence="3" id="KW-1185">Reference proteome</keyword>
<dbReference type="AlphaFoldDB" id="A0A2D2B0K2"/>
<feature type="transmembrane region" description="Helical" evidence="1">
    <location>
        <begin position="561"/>
        <end position="587"/>
    </location>
</feature>
<feature type="transmembrane region" description="Helical" evidence="1">
    <location>
        <begin position="206"/>
        <end position="229"/>
    </location>
</feature>
<dbReference type="EMBL" id="CP024201">
    <property type="protein sequence ID" value="ATQ43785.1"/>
    <property type="molecule type" value="Genomic_DNA"/>
</dbReference>
<reference evidence="2 3" key="1">
    <citation type="submission" date="2017-10" db="EMBL/GenBank/DDBJ databases">
        <title>Genome sequence of Caulobacter mirabilis FWC38.</title>
        <authorList>
            <person name="Fiebig A."/>
            <person name="Crosson S."/>
        </authorList>
    </citation>
    <scope>NUCLEOTIDE SEQUENCE [LARGE SCALE GENOMIC DNA]</scope>
    <source>
        <strain evidence="2 3">FWC 38</strain>
    </source>
</reference>
<keyword evidence="1" id="KW-1133">Transmembrane helix</keyword>
<evidence type="ECO:0000256" key="1">
    <source>
        <dbReference type="SAM" id="Phobius"/>
    </source>
</evidence>
<feature type="transmembrane region" description="Helical" evidence="1">
    <location>
        <begin position="84"/>
        <end position="114"/>
    </location>
</feature>
<proteinExistence type="predicted"/>
<accession>A0A2D2B0K2</accession>
<dbReference type="Proteomes" id="UP000228945">
    <property type="component" value="Chromosome"/>
</dbReference>
<feature type="transmembrane region" description="Helical" evidence="1">
    <location>
        <begin position="42"/>
        <end position="63"/>
    </location>
</feature>
<feature type="transmembrane region" description="Helical" evidence="1">
    <location>
        <begin position="12"/>
        <end position="30"/>
    </location>
</feature>
<protein>
    <submittedName>
        <fullName evidence="2">Uncharacterized protein</fullName>
    </submittedName>
</protein>
<feature type="transmembrane region" description="Helical" evidence="1">
    <location>
        <begin position="535"/>
        <end position="555"/>
    </location>
</feature>
<feature type="transmembrane region" description="Helical" evidence="1">
    <location>
        <begin position="126"/>
        <end position="147"/>
    </location>
</feature>
<sequence length="593" mass="62844">MLELFIGECRRFRLWALGAGLLHTGTLLFFDFMVDPLQQPQSVYQLAAAIYAVGGALLGLYQAGGYARINAWVMLLHRPLAPRAIFAAVAGAGATMLALAVVVPILIMLAAHGLTGARFVDARHGLLPAAGLLVALIGYLGGVYAALSPRRYGWLALIPALLPTVSGAAGAGALVVQAMTALWLVLMVLAVFKPDLQTPPRRASGLAMTALATAMGVYVLAVAAGGLAFETASMIIGNHPRDGAASTNGVVAATRIEGGALIEAGLAGRRDDQARVWREQVRLSEVFAIPPTRPALPVRGAMTNIAPMEFDDPERGVRWTFSHDDMLFHGVRLADRRTAGVLGVGGDRPFRAPPLVSDSGMMIARDGVFTFDADSGLIRQRIHLAEGEVAAAPPAVIGEAVGLMTSRALRFYDRRVLEEDDRRRPMFASVPLAAPVGNVMRIDLIELMEGYLVSVTYARGAVEGPGRAWQDVVEIDGSGQARSAARRTLTPDYPTAARFTPWWVSPGLSALRGASERVLAAEAPLAERLPIQIPAAIMLLAGALSLLAAAITAWLGRRRGLAAASIGAWSLAALLAGLPMLAAFWLIRPTPRR</sequence>
<name>A0A2D2B0K2_9CAUL</name>
<evidence type="ECO:0000313" key="3">
    <source>
        <dbReference type="Proteomes" id="UP000228945"/>
    </source>
</evidence>
<feature type="transmembrane region" description="Helical" evidence="1">
    <location>
        <begin position="154"/>
        <end position="186"/>
    </location>
</feature>
<gene>
    <name evidence="2" type="ORF">CSW64_15975</name>
</gene>
<dbReference type="OrthoDB" id="6398376at2"/>
<organism evidence="2 3">
    <name type="scientific">Caulobacter mirabilis</name>
    <dbReference type="NCBI Taxonomy" id="69666"/>
    <lineage>
        <taxon>Bacteria</taxon>
        <taxon>Pseudomonadati</taxon>
        <taxon>Pseudomonadota</taxon>
        <taxon>Alphaproteobacteria</taxon>
        <taxon>Caulobacterales</taxon>
        <taxon>Caulobacteraceae</taxon>
        <taxon>Caulobacter</taxon>
    </lineage>
</organism>